<proteinExistence type="predicted"/>
<dbReference type="Proteomes" id="UP000215335">
    <property type="component" value="Unassembled WGS sequence"/>
</dbReference>
<protein>
    <submittedName>
        <fullName evidence="1">Uncharacterized protein</fullName>
    </submittedName>
</protein>
<organism evidence="1 2">
    <name type="scientific">Trichomalopsis sarcophagae</name>
    <dbReference type="NCBI Taxonomy" id="543379"/>
    <lineage>
        <taxon>Eukaryota</taxon>
        <taxon>Metazoa</taxon>
        <taxon>Ecdysozoa</taxon>
        <taxon>Arthropoda</taxon>
        <taxon>Hexapoda</taxon>
        <taxon>Insecta</taxon>
        <taxon>Pterygota</taxon>
        <taxon>Neoptera</taxon>
        <taxon>Endopterygota</taxon>
        <taxon>Hymenoptera</taxon>
        <taxon>Apocrita</taxon>
        <taxon>Proctotrupomorpha</taxon>
        <taxon>Chalcidoidea</taxon>
        <taxon>Pteromalidae</taxon>
        <taxon>Pteromalinae</taxon>
        <taxon>Trichomalopsis</taxon>
    </lineage>
</organism>
<name>A0A232F358_9HYME</name>
<accession>A0A232F358</accession>
<comment type="caution">
    <text evidence="1">The sequence shown here is derived from an EMBL/GenBank/DDBJ whole genome shotgun (WGS) entry which is preliminary data.</text>
</comment>
<sequence length="242" mass="27627">MKIIKRLQMFVHLTRDEGTVGDTSISDDDTEKSTDSEDYNDCDVFQSSLFKMSNLNDFMIHEKFLQTISTPVNQSPGELFIMLIEFALSHKLPLNAISSLFHLINTMFTEQILPETSYLLDKLLNSNVNIEFHGICQKCNRYIGQINPSKKIVKYIGQINPSKKIVKCDICLFDIDISKPSLENIFIIIDPSAEISSLINANDNFYDFVMTKRKQNGVITDIFDGKCYKSFVQSLPTHEKTS</sequence>
<dbReference type="EMBL" id="NNAY01001092">
    <property type="protein sequence ID" value="OXU25161.1"/>
    <property type="molecule type" value="Genomic_DNA"/>
</dbReference>
<reference evidence="1 2" key="1">
    <citation type="journal article" date="2017" name="Curr. Biol.">
        <title>The Evolution of Venom by Co-option of Single-Copy Genes.</title>
        <authorList>
            <person name="Martinson E.O."/>
            <person name="Mrinalini"/>
            <person name="Kelkar Y.D."/>
            <person name="Chang C.H."/>
            <person name="Werren J.H."/>
        </authorList>
    </citation>
    <scope>NUCLEOTIDE SEQUENCE [LARGE SCALE GENOMIC DNA]</scope>
    <source>
        <strain evidence="1 2">Alberta</strain>
        <tissue evidence="1">Whole body</tissue>
    </source>
</reference>
<gene>
    <name evidence="1" type="ORF">TSAR_012817</name>
</gene>
<evidence type="ECO:0000313" key="2">
    <source>
        <dbReference type="Proteomes" id="UP000215335"/>
    </source>
</evidence>
<evidence type="ECO:0000313" key="1">
    <source>
        <dbReference type="EMBL" id="OXU25161.1"/>
    </source>
</evidence>
<dbReference type="AlphaFoldDB" id="A0A232F358"/>
<keyword evidence="2" id="KW-1185">Reference proteome</keyword>